<evidence type="ECO:0000313" key="1">
    <source>
        <dbReference type="EMBL" id="TWL29538.1"/>
    </source>
</evidence>
<organism evidence="1 2">
    <name type="scientific">Bacillus licheniformis</name>
    <dbReference type="NCBI Taxonomy" id="1402"/>
    <lineage>
        <taxon>Bacteria</taxon>
        <taxon>Bacillati</taxon>
        <taxon>Bacillota</taxon>
        <taxon>Bacilli</taxon>
        <taxon>Bacillales</taxon>
        <taxon>Bacillaceae</taxon>
        <taxon>Bacillus</taxon>
    </lineage>
</organism>
<dbReference type="AlphaFoldDB" id="A0A8B5YE61"/>
<comment type="caution">
    <text evidence="1">The sequence shown here is derived from an EMBL/GenBank/DDBJ whole genome shotgun (WGS) entry which is preliminary data.</text>
</comment>
<dbReference type="EMBL" id="NILC01000019">
    <property type="protein sequence ID" value="TWL29538.1"/>
    <property type="molecule type" value="Genomic_DNA"/>
</dbReference>
<accession>A0A8B5YE61</accession>
<evidence type="ECO:0000313" key="2">
    <source>
        <dbReference type="Proteomes" id="UP000435910"/>
    </source>
</evidence>
<dbReference type="Proteomes" id="UP000435910">
    <property type="component" value="Unassembled WGS sequence"/>
</dbReference>
<name>A0A8B5YE61_BACLI</name>
<gene>
    <name evidence="1" type="ORF">CHCC16736_0132</name>
</gene>
<proteinExistence type="predicted"/>
<reference evidence="1 2" key="1">
    <citation type="submission" date="2019-06" db="EMBL/GenBank/DDBJ databases">
        <title>Genome sequence analysis of &gt;100 Bacillus licheniformis strains suggests intrinsic resistance to this species.</title>
        <authorList>
            <person name="Wels M."/>
            <person name="Siezen R.J."/>
            <person name="Johansen E."/>
            <person name="Stuer-Lauridsen B."/>
            <person name="Bjerre K."/>
            <person name="Nielsen B.K.K."/>
        </authorList>
    </citation>
    <scope>NUCLEOTIDE SEQUENCE [LARGE SCALE GENOMIC DNA]</scope>
    <source>
        <strain evidence="1 2">BAC-16736</strain>
    </source>
</reference>
<protein>
    <submittedName>
        <fullName evidence="1">Uncharacterized protein</fullName>
    </submittedName>
</protein>
<sequence length="37" mass="4383">MSGMRQKRKPLKRAGRFFNGQLIFVAAFTETFDYTIR</sequence>